<dbReference type="Proteomes" id="UP001501521">
    <property type="component" value="Unassembled WGS sequence"/>
</dbReference>
<evidence type="ECO:0000313" key="3">
    <source>
        <dbReference type="Proteomes" id="UP001501521"/>
    </source>
</evidence>
<protein>
    <recommendedName>
        <fullName evidence="4">HNH endonuclease</fullName>
    </recommendedName>
</protein>
<accession>A0ABP9EXR6</accession>
<keyword evidence="3" id="KW-1185">Reference proteome</keyword>
<feature type="region of interest" description="Disordered" evidence="1">
    <location>
        <begin position="104"/>
        <end position="130"/>
    </location>
</feature>
<reference evidence="3" key="1">
    <citation type="journal article" date="2019" name="Int. J. Syst. Evol. Microbiol.">
        <title>The Global Catalogue of Microorganisms (GCM) 10K type strain sequencing project: providing services to taxonomists for standard genome sequencing and annotation.</title>
        <authorList>
            <consortium name="The Broad Institute Genomics Platform"/>
            <consortium name="The Broad Institute Genome Sequencing Center for Infectious Disease"/>
            <person name="Wu L."/>
            <person name="Ma J."/>
        </authorList>
    </citation>
    <scope>NUCLEOTIDE SEQUENCE [LARGE SCALE GENOMIC DNA]</scope>
    <source>
        <strain evidence="3">JCM 19125</strain>
    </source>
</reference>
<sequence>MTGGLAKVCPGCGAVTTTTWCDECKPVAEVRRPSRAAGYDAAWDRLSRRARTLQPWCTDCGTADDLTADHLPEAWERKDKGLAVRLQDVEVVCRSCNSRRGAARGVGANRVTREPRRQAKFRSHTTGGTP</sequence>
<evidence type="ECO:0000313" key="2">
    <source>
        <dbReference type="EMBL" id="GAA4889577.1"/>
    </source>
</evidence>
<name>A0ABP9EXR6_9ACTN</name>
<organism evidence="2 3">
    <name type="scientific">Tessaracoccus lubricantis</name>
    <dbReference type="NCBI Taxonomy" id="545543"/>
    <lineage>
        <taxon>Bacteria</taxon>
        <taxon>Bacillati</taxon>
        <taxon>Actinomycetota</taxon>
        <taxon>Actinomycetes</taxon>
        <taxon>Propionibacteriales</taxon>
        <taxon>Propionibacteriaceae</taxon>
        <taxon>Tessaracoccus</taxon>
    </lineage>
</organism>
<evidence type="ECO:0008006" key="4">
    <source>
        <dbReference type="Google" id="ProtNLM"/>
    </source>
</evidence>
<gene>
    <name evidence="2" type="ORF">GCM10025789_02500</name>
</gene>
<comment type="caution">
    <text evidence="2">The sequence shown here is derived from an EMBL/GenBank/DDBJ whole genome shotgun (WGS) entry which is preliminary data.</text>
</comment>
<proteinExistence type="predicted"/>
<dbReference type="EMBL" id="BAABLV010000005">
    <property type="protein sequence ID" value="GAA4889577.1"/>
    <property type="molecule type" value="Genomic_DNA"/>
</dbReference>
<evidence type="ECO:0000256" key="1">
    <source>
        <dbReference type="SAM" id="MobiDB-lite"/>
    </source>
</evidence>